<accession>A0ABY5GW35</accession>
<dbReference type="PANTHER" id="PTHR43883:SF1">
    <property type="entry name" value="GLUCONOKINASE"/>
    <property type="match status" value="1"/>
</dbReference>
<dbReference type="SUPFAM" id="SSF52540">
    <property type="entry name" value="P-loop containing nucleoside triphosphate hydrolases"/>
    <property type="match status" value="1"/>
</dbReference>
<organism evidence="1 2">
    <name type="scientific">Amphritea atlantica</name>
    <dbReference type="NCBI Taxonomy" id="355243"/>
    <lineage>
        <taxon>Bacteria</taxon>
        <taxon>Pseudomonadati</taxon>
        <taxon>Pseudomonadota</taxon>
        <taxon>Gammaproteobacteria</taxon>
        <taxon>Oceanospirillales</taxon>
        <taxon>Oceanospirillaceae</taxon>
        <taxon>Amphritea</taxon>
    </lineage>
</organism>
<reference evidence="1" key="1">
    <citation type="submission" date="2021-04" db="EMBL/GenBank/DDBJ databases">
        <title>Oceanospirillales bacteria with DddD are important DMSP degraders in coastal seawater.</title>
        <authorList>
            <person name="Liu J."/>
        </authorList>
    </citation>
    <scope>NUCLEOTIDE SEQUENCE</scope>
    <source>
        <strain evidence="1">GY6</strain>
    </source>
</reference>
<dbReference type="SUPFAM" id="SSF56112">
    <property type="entry name" value="Protein kinase-like (PK-like)"/>
    <property type="match status" value="1"/>
</dbReference>
<proteinExistence type="predicted"/>
<dbReference type="InterPro" id="IPR027417">
    <property type="entry name" value="P-loop_NTPase"/>
</dbReference>
<sequence>MTPELIKALSEPNNYPHPVSEIRVIETHISWVILTGEIAYKIKKPVDFGFLDFTSLESRKHYCNEELRLNQRLAPDIYQEVIAICGSPANPKLTRQELTNPEPATIPSTKLASTAAASTNSDARAADIDNAGVDSSAQPFEYAVKMRQFDDALRLDRLLQKSALTNAHIDALSQQIAEFHLAVPHASNDGPWGETDTVWRVVSDNFAHTGEHLDSLDDWMELQQLAYQVSQQFRSLSSKIEQRKREGNIRECHGDLHLANTTLLENQVRLFDCIEFNLEFRWIDTICDLAFLLMDLEANQQHAFSNRCLNRYLEITGDYDGTQLLNFYKGYRAMVRAKVAVIGKEHNLEVYRRYIKLALSYANKPSPVLFLMHGVSGSGKSYLSQHLLEHSGAIRIRSDVERKRLHRELSLKGEKLEMYGNEMNAHTFNHLKALTKTLLRAGETVIVDATFIRERTRQSYIRIAKKLGVEIRIISCTCNQLLMEQRLERREAEGSDPSDADVKIMRQQQKTGQPLTRAEQHYCYKVDTNSANPIESLFEMIRQDPLITLPVSD</sequence>
<keyword evidence="2" id="KW-1185">Reference proteome</keyword>
<evidence type="ECO:0000313" key="1">
    <source>
        <dbReference type="EMBL" id="UTW03514.1"/>
    </source>
</evidence>
<dbReference type="Pfam" id="PF13671">
    <property type="entry name" value="AAA_33"/>
    <property type="match status" value="1"/>
</dbReference>
<dbReference type="InterPro" id="IPR011009">
    <property type="entry name" value="Kinase-like_dom_sf"/>
</dbReference>
<dbReference type="EMBL" id="CP073344">
    <property type="protein sequence ID" value="UTW03514.1"/>
    <property type="molecule type" value="Genomic_DNA"/>
</dbReference>
<dbReference type="PANTHER" id="PTHR43883">
    <property type="entry name" value="SLR0207 PROTEIN"/>
    <property type="match status" value="1"/>
</dbReference>
<protein>
    <submittedName>
        <fullName evidence="1">AAA family ATPase</fullName>
    </submittedName>
</protein>
<dbReference type="Gene3D" id="3.90.1200.10">
    <property type="match status" value="1"/>
</dbReference>
<dbReference type="Proteomes" id="UP001059950">
    <property type="component" value="Chromosome"/>
</dbReference>
<name>A0ABY5GW35_9GAMM</name>
<dbReference type="Gene3D" id="3.40.50.300">
    <property type="entry name" value="P-loop containing nucleotide triphosphate hydrolases"/>
    <property type="match status" value="1"/>
</dbReference>
<gene>
    <name evidence="1" type="ORF">KDX31_00220</name>
</gene>
<dbReference type="InterPro" id="IPR052732">
    <property type="entry name" value="Cell-binding_unc_protein"/>
</dbReference>
<evidence type="ECO:0000313" key="2">
    <source>
        <dbReference type="Proteomes" id="UP001059950"/>
    </source>
</evidence>